<reference evidence="1" key="1">
    <citation type="submission" date="2021-02" db="EMBL/GenBank/DDBJ databases">
        <authorList>
            <person name="Nowell W R."/>
        </authorList>
    </citation>
    <scope>NUCLEOTIDE SEQUENCE</scope>
</reference>
<gene>
    <name evidence="1" type="ORF">RFH988_LOCUS37910</name>
</gene>
<evidence type="ECO:0000313" key="2">
    <source>
        <dbReference type="Proteomes" id="UP000663882"/>
    </source>
</evidence>
<dbReference type="EMBL" id="CAJNOO010008194">
    <property type="protein sequence ID" value="CAF1479206.1"/>
    <property type="molecule type" value="Genomic_DNA"/>
</dbReference>
<dbReference type="Proteomes" id="UP000663882">
    <property type="component" value="Unassembled WGS sequence"/>
</dbReference>
<proteinExistence type="predicted"/>
<name>A0A815RMD7_9BILA</name>
<dbReference type="OrthoDB" id="10640378at2759"/>
<accession>A0A815RMD7</accession>
<feature type="non-terminal residue" evidence="1">
    <location>
        <position position="1"/>
    </location>
</feature>
<organism evidence="1 2">
    <name type="scientific">Rotaria sordida</name>
    <dbReference type="NCBI Taxonomy" id="392033"/>
    <lineage>
        <taxon>Eukaryota</taxon>
        <taxon>Metazoa</taxon>
        <taxon>Spiralia</taxon>
        <taxon>Gnathifera</taxon>
        <taxon>Rotifera</taxon>
        <taxon>Eurotatoria</taxon>
        <taxon>Bdelloidea</taxon>
        <taxon>Philodinida</taxon>
        <taxon>Philodinidae</taxon>
        <taxon>Rotaria</taxon>
    </lineage>
</organism>
<comment type="caution">
    <text evidence="1">The sequence shown here is derived from an EMBL/GenBank/DDBJ whole genome shotgun (WGS) entry which is preliminary data.</text>
</comment>
<evidence type="ECO:0000313" key="1">
    <source>
        <dbReference type="EMBL" id="CAF1479206.1"/>
    </source>
</evidence>
<sequence length="102" mass="11513">MDDEAIITFSDVSNGEEQKGSIPDGYKEMTWMNMDYRHRSYIMENYAQSGYSTSFTPGGSQYIVFFNDDASISTSDPNKTLSLVWIKACAAWNDNLKLTIEG</sequence>
<dbReference type="AlphaFoldDB" id="A0A815RMD7"/>
<protein>
    <submittedName>
        <fullName evidence="1">Uncharacterized protein</fullName>
    </submittedName>
</protein>